<name>A0A4Y2TP20_ARAVE</name>
<keyword evidence="2" id="KW-1185">Reference proteome</keyword>
<reference evidence="1 2" key="1">
    <citation type="journal article" date="2019" name="Sci. Rep.">
        <title>Orb-weaving spider Araneus ventricosus genome elucidates the spidroin gene catalogue.</title>
        <authorList>
            <person name="Kono N."/>
            <person name="Nakamura H."/>
            <person name="Ohtoshi R."/>
            <person name="Moran D.A.P."/>
            <person name="Shinohara A."/>
            <person name="Yoshida Y."/>
            <person name="Fujiwara M."/>
            <person name="Mori M."/>
            <person name="Tomita M."/>
            <person name="Arakawa K."/>
        </authorList>
    </citation>
    <scope>NUCLEOTIDE SEQUENCE [LARGE SCALE GENOMIC DNA]</scope>
</reference>
<evidence type="ECO:0000313" key="2">
    <source>
        <dbReference type="Proteomes" id="UP000499080"/>
    </source>
</evidence>
<dbReference type="AlphaFoldDB" id="A0A4Y2TP20"/>
<dbReference type="EMBL" id="BGPR01030053">
    <property type="protein sequence ID" value="GBO02288.1"/>
    <property type="molecule type" value="Genomic_DNA"/>
</dbReference>
<gene>
    <name evidence="1" type="ORF">AVEN_53144_1</name>
</gene>
<comment type="caution">
    <text evidence="1">The sequence shown here is derived from an EMBL/GenBank/DDBJ whole genome shotgun (WGS) entry which is preliminary data.</text>
</comment>
<evidence type="ECO:0000313" key="1">
    <source>
        <dbReference type="EMBL" id="GBO02288.1"/>
    </source>
</evidence>
<accession>A0A4Y2TP20</accession>
<protein>
    <submittedName>
        <fullName evidence="1">Uncharacterized protein</fullName>
    </submittedName>
</protein>
<proteinExistence type="predicted"/>
<organism evidence="1 2">
    <name type="scientific">Araneus ventricosus</name>
    <name type="common">Orbweaver spider</name>
    <name type="synonym">Epeira ventricosa</name>
    <dbReference type="NCBI Taxonomy" id="182803"/>
    <lineage>
        <taxon>Eukaryota</taxon>
        <taxon>Metazoa</taxon>
        <taxon>Ecdysozoa</taxon>
        <taxon>Arthropoda</taxon>
        <taxon>Chelicerata</taxon>
        <taxon>Arachnida</taxon>
        <taxon>Araneae</taxon>
        <taxon>Araneomorphae</taxon>
        <taxon>Entelegynae</taxon>
        <taxon>Araneoidea</taxon>
        <taxon>Araneidae</taxon>
        <taxon>Araneus</taxon>
    </lineage>
</organism>
<dbReference type="Proteomes" id="UP000499080">
    <property type="component" value="Unassembled WGS sequence"/>
</dbReference>
<sequence>MEFQPTQNPRFHLIHFDNTFADSNLRPRCEASSTSNGLPTLEPRIEARKSKIRLVGRRNREDRRATVAHFGAYVNDMHNFSIKMAEDPRG</sequence>